<dbReference type="GO" id="GO:0071011">
    <property type="term" value="C:precatalytic spliceosome"/>
    <property type="evidence" value="ECO:0007669"/>
    <property type="project" value="TreeGrafter"/>
</dbReference>
<reference evidence="1" key="1">
    <citation type="submission" date="2020-08" db="EMBL/GenBank/DDBJ databases">
        <title>Multicomponent nature underlies the extraordinary mechanical properties of spider dragline silk.</title>
        <authorList>
            <person name="Kono N."/>
            <person name="Nakamura H."/>
            <person name="Mori M."/>
            <person name="Yoshida Y."/>
            <person name="Ohtoshi R."/>
            <person name="Malay A.D."/>
            <person name="Moran D.A.P."/>
            <person name="Tomita M."/>
            <person name="Numata K."/>
            <person name="Arakawa K."/>
        </authorList>
    </citation>
    <scope>NUCLEOTIDE SEQUENCE</scope>
</reference>
<comment type="caution">
    <text evidence="1">The sequence shown here is derived from an EMBL/GenBank/DDBJ whole genome shotgun (WGS) entry which is preliminary data.</text>
</comment>
<organism evidence="1 2">
    <name type="scientific">Trichonephila inaurata madagascariensis</name>
    <dbReference type="NCBI Taxonomy" id="2747483"/>
    <lineage>
        <taxon>Eukaryota</taxon>
        <taxon>Metazoa</taxon>
        <taxon>Ecdysozoa</taxon>
        <taxon>Arthropoda</taxon>
        <taxon>Chelicerata</taxon>
        <taxon>Arachnida</taxon>
        <taxon>Araneae</taxon>
        <taxon>Araneomorphae</taxon>
        <taxon>Entelegynae</taxon>
        <taxon>Araneoidea</taxon>
        <taxon>Nephilidae</taxon>
        <taxon>Trichonephila</taxon>
        <taxon>Trichonephila inaurata</taxon>
    </lineage>
</organism>
<dbReference type="PANTHER" id="PTHR20978">
    <property type="entry name" value="SPLICING FACTOR 3B SUBUNIT 5"/>
    <property type="match status" value="1"/>
</dbReference>
<name>A0A8X7C4P7_9ARAC</name>
<sequence length="93" mass="11052">NFKEFLTGNMGERSNIDCQLHFESKYIRTQRVDTTKFQWGVNQHRNHFRSCIEDRSVLNFLAIAENQSTARIRFNLARKMLTPYVPPPKEAEY</sequence>
<dbReference type="OrthoDB" id="274726at2759"/>
<dbReference type="GO" id="GO:0005686">
    <property type="term" value="C:U2 snRNP"/>
    <property type="evidence" value="ECO:0007669"/>
    <property type="project" value="TreeGrafter"/>
</dbReference>
<dbReference type="PANTHER" id="PTHR20978:SF0">
    <property type="entry name" value="SPLICING FACTOR 3B SUBUNIT 5"/>
    <property type="match status" value="1"/>
</dbReference>
<dbReference type="AlphaFoldDB" id="A0A8X7C4P7"/>
<dbReference type="GO" id="GO:0000398">
    <property type="term" value="P:mRNA splicing, via spliceosome"/>
    <property type="evidence" value="ECO:0007669"/>
    <property type="project" value="TreeGrafter"/>
</dbReference>
<dbReference type="EMBL" id="BMAV01009559">
    <property type="protein sequence ID" value="GFY53913.1"/>
    <property type="molecule type" value="Genomic_DNA"/>
</dbReference>
<dbReference type="Proteomes" id="UP000886998">
    <property type="component" value="Unassembled WGS sequence"/>
</dbReference>
<gene>
    <name evidence="1" type="primary">Sf3b5</name>
    <name evidence="1" type="ORF">TNIN_143831</name>
</gene>
<protein>
    <submittedName>
        <fullName evidence="1">Splicing factor 3B subunit 5</fullName>
    </submittedName>
</protein>
<dbReference type="InterPro" id="IPR009846">
    <property type="entry name" value="SF3b5/RDS3-10"/>
</dbReference>
<feature type="non-terminal residue" evidence="1">
    <location>
        <position position="1"/>
    </location>
</feature>
<keyword evidence="2" id="KW-1185">Reference proteome</keyword>
<evidence type="ECO:0000313" key="2">
    <source>
        <dbReference type="Proteomes" id="UP000886998"/>
    </source>
</evidence>
<accession>A0A8X7C4P7</accession>
<proteinExistence type="predicted"/>
<evidence type="ECO:0000313" key="1">
    <source>
        <dbReference type="EMBL" id="GFY53913.1"/>
    </source>
</evidence>
<dbReference type="Pfam" id="PF07189">
    <property type="entry name" value="SF3b10"/>
    <property type="match status" value="1"/>
</dbReference>